<feature type="region of interest" description="Disordered" evidence="1">
    <location>
        <begin position="46"/>
        <end position="72"/>
    </location>
</feature>
<comment type="caution">
    <text evidence="2">The sequence shown here is derived from an EMBL/GenBank/DDBJ whole genome shotgun (WGS) entry which is preliminary data.</text>
</comment>
<sequence length="117" mass="12952">MSPKRGDRVAPPAAAGAWELRFASNDAVKGWEELCRQAASNTAAAWREMRDRGHTPTPTARHHRLKGSLASASHSGVSMEQWQIEVTGAGRVWYLVDVDHRTLWVKLARTGHPKATE</sequence>
<evidence type="ECO:0000313" key="2">
    <source>
        <dbReference type="EMBL" id="MBY6365249.1"/>
    </source>
</evidence>
<organism evidence="2 3">
    <name type="scientific">Rhodococcoides corynebacterioides</name>
    <dbReference type="NCBI Taxonomy" id="53972"/>
    <lineage>
        <taxon>Bacteria</taxon>
        <taxon>Bacillati</taxon>
        <taxon>Actinomycetota</taxon>
        <taxon>Actinomycetes</taxon>
        <taxon>Mycobacteriales</taxon>
        <taxon>Nocardiaceae</taxon>
        <taxon>Rhodococcoides</taxon>
    </lineage>
</organism>
<reference evidence="2 3" key="1">
    <citation type="submission" date="2020-06" db="EMBL/GenBank/DDBJ databases">
        <title>Taxonomy, biology and ecology of Rhodococcus bacteria occurring in California pistachio and other woody hosts as revealed by genome sequence analyses.</title>
        <authorList>
            <person name="Gai Y."/>
            <person name="Riely B."/>
        </authorList>
    </citation>
    <scope>NUCLEOTIDE SEQUENCE [LARGE SCALE GENOMIC DNA]</scope>
    <source>
        <strain evidence="2 3">BP-281</strain>
    </source>
</reference>
<accession>A0ABS7NYN4</accession>
<name>A0ABS7NYN4_9NOCA</name>
<dbReference type="Proteomes" id="UP000825228">
    <property type="component" value="Unassembled WGS sequence"/>
</dbReference>
<gene>
    <name evidence="2" type="ORF">HQ603_00630</name>
</gene>
<evidence type="ECO:0000256" key="1">
    <source>
        <dbReference type="SAM" id="MobiDB-lite"/>
    </source>
</evidence>
<proteinExistence type="predicted"/>
<protein>
    <submittedName>
        <fullName evidence="2">Uncharacterized protein</fullName>
    </submittedName>
</protein>
<evidence type="ECO:0000313" key="3">
    <source>
        <dbReference type="Proteomes" id="UP000825228"/>
    </source>
</evidence>
<keyword evidence="3" id="KW-1185">Reference proteome</keyword>
<dbReference type="EMBL" id="JABUBU010000001">
    <property type="protein sequence ID" value="MBY6365249.1"/>
    <property type="molecule type" value="Genomic_DNA"/>
</dbReference>